<accession>A0A7K0FMP3</accession>
<sequence length="598" mass="68678">MENGPKPQKFLILKWLLGIFLGVIFLLGIGAYYLNKQWKPLLTNILQKTVTDVSDSLYKVKFSDIRINVLTGSAYLDSIHIYPDTAIYSKLIAQKKAPENLFELKISNLGLKNVHPSKIYFDRKLDIDAITITRPELNIIYTRLKNPKKRLEDNRTTYQKIKHLLKSARVGSIFFNNVKFKYIDRSLSLHKPDITNLDNLNIRLNDILIDSAAQYDSTRIFTTKDIIAELKDYSYPTADSLYYLKLDKMQFSTLKKEFLVTKFRLVPRYNEMDFSNLFVKQHERYKISFDTISLKNINYPSLIDERLISAQKVLLKNGDVSVFLNRGKAPKGIDKGKNFPHLALQRVNWAIHTDTIELNNTKIAYTEYNPKTGAKGTIAFHQLRGYLLNVTNTYTFLAKNHFADAHLQTQLLGRGDLNIHIKFDLTDKLGAFSYNGSLGKMPIETINPITRPLAMVMIRSGTINSLDFSAKGNVRGASGFVKINYHDLSVTLMKKDEDNNLKKMGLISLVANALLLKQSNPSKNEALRVSYPTYRRPADGSFFNLMWKVIFMGLKESVGISKEQEEKIAAKASKLKEAKIRREKRKAERQKRRRDKQN</sequence>
<feature type="compositionally biased region" description="Basic residues" evidence="1">
    <location>
        <begin position="581"/>
        <end position="598"/>
    </location>
</feature>
<reference evidence="3 4" key="1">
    <citation type="submission" date="2019-11" db="EMBL/GenBank/DDBJ databases">
        <authorList>
            <person name="Cheng Q."/>
            <person name="Yang Z."/>
        </authorList>
    </citation>
    <scope>NUCLEOTIDE SEQUENCE [LARGE SCALE GENOMIC DNA]</scope>
    <source>
        <strain evidence="3 4">HX-22-1</strain>
    </source>
</reference>
<evidence type="ECO:0000256" key="2">
    <source>
        <dbReference type="SAM" id="Phobius"/>
    </source>
</evidence>
<protein>
    <recommendedName>
        <fullName evidence="5">DUF748 domain-containing protein</fullName>
    </recommendedName>
</protein>
<keyword evidence="4" id="KW-1185">Reference proteome</keyword>
<evidence type="ECO:0000256" key="1">
    <source>
        <dbReference type="SAM" id="MobiDB-lite"/>
    </source>
</evidence>
<feature type="compositionally biased region" description="Basic and acidic residues" evidence="1">
    <location>
        <begin position="571"/>
        <end position="580"/>
    </location>
</feature>
<keyword evidence="2" id="KW-1133">Transmembrane helix</keyword>
<comment type="caution">
    <text evidence="3">The sequence shown here is derived from an EMBL/GenBank/DDBJ whole genome shotgun (WGS) entry which is preliminary data.</text>
</comment>
<evidence type="ECO:0008006" key="5">
    <source>
        <dbReference type="Google" id="ProtNLM"/>
    </source>
</evidence>
<dbReference type="Proteomes" id="UP000462931">
    <property type="component" value="Unassembled WGS sequence"/>
</dbReference>
<keyword evidence="2" id="KW-0472">Membrane</keyword>
<gene>
    <name evidence="3" type="ORF">GJJ64_08630</name>
</gene>
<proteinExistence type="predicted"/>
<feature type="transmembrane region" description="Helical" evidence="2">
    <location>
        <begin position="12"/>
        <end position="34"/>
    </location>
</feature>
<keyword evidence="2" id="KW-0812">Transmembrane</keyword>
<evidence type="ECO:0000313" key="3">
    <source>
        <dbReference type="EMBL" id="MRX47249.1"/>
    </source>
</evidence>
<evidence type="ECO:0000313" key="4">
    <source>
        <dbReference type="Proteomes" id="UP000462931"/>
    </source>
</evidence>
<dbReference type="EMBL" id="WKJI01000002">
    <property type="protein sequence ID" value="MRX47249.1"/>
    <property type="molecule type" value="Genomic_DNA"/>
</dbReference>
<dbReference type="AlphaFoldDB" id="A0A7K0FMP3"/>
<feature type="region of interest" description="Disordered" evidence="1">
    <location>
        <begin position="571"/>
        <end position="598"/>
    </location>
</feature>
<name>A0A7K0FMP3_9SPHI</name>
<organism evidence="3 4">
    <name type="scientific">Pedobacter puniceum</name>
    <dbReference type="NCBI Taxonomy" id="2666136"/>
    <lineage>
        <taxon>Bacteria</taxon>
        <taxon>Pseudomonadati</taxon>
        <taxon>Bacteroidota</taxon>
        <taxon>Sphingobacteriia</taxon>
        <taxon>Sphingobacteriales</taxon>
        <taxon>Sphingobacteriaceae</taxon>
        <taxon>Pedobacter</taxon>
    </lineage>
</organism>
<dbReference type="RefSeq" id="WP_154287402.1">
    <property type="nucleotide sequence ID" value="NZ_WKJI01000002.1"/>
</dbReference>